<reference evidence="2 3" key="1">
    <citation type="submission" date="2020-11" db="EMBL/GenBank/DDBJ databases">
        <title>Pedobacter endophytica, an endophytic bacteria isolated form Carex pumila.</title>
        <authorList>
            <person name="Peng Y."/>
            <person name="Jiang L."/>
            <person name="Lee J."/>
        </authorList>
    </citation>
    <scope>NUCLEOTIDE SEQUENCE [LARGE SCALE GENOMIC DNA]</scope>
    <source>
        <strain evidence="2 3">JBR3-12</strain>
    </source>
</reference>
<gene>
    <name evidence="2" type="ORF">IZT61_06955</name>
</gene>
<dbReference type="AlphaFoldDB" id="A0A7S9L2K4"/>
<name>A0A7S9L2K4_9SPHI</name>
<dbReference type="RefSeq" id="WP_196100443.1">
    <property type="nucleotide sequence ID" value="NZ_CP064939.1"/>
</dbReference>
<evidence type="ECO:0000259" key="1">
    <source>
        <dbReference type="Pfam" id="PF14344"/>
    </source>
</evidence>
<accession>A0A7S9L2K4</accession>
<sequence length="234" mass="25566">MKNPKIFTKIFILSFFILIVSSCIKNDGTIIGDAKVRIFNTVISDTARNFFFNNGLFAGATGQSALSTGANSAYFVVVADRDYSVDARNSITGVSNSAVDYNFGLGKNYSIFYTKADNLPTTKPQLIVYEDLVRPNANMAQIKFINMGYTLGSDVMITDRGGNYKETIGRGKFTEYLKISDVDTNAATIFLNLVDSVGVVDSISYKGLAKGKVYTVIIEGTSRGKLKERLVANN</sequence>
<dbReference type="PROSITE" id="PS51257">
    <property type="entry name" value="PROKAR_LIPOPROTEIN"/>
    <property type="match status" value="1"/>
</dbReference>
<proteinExistence type="predicted"/>
<dbReference type="Pfam" id="PF14344">
    <property type="entry name" value="DUF4397"/>
    <property type="match status" value="1"/>
</dbReference>
<dbReference type="KEGG" id="pex:IZT61_06955"/>
<evidence type="ECO:0000313" key="2">
    <source>
        <dbReference type="EMBL" id="QPH40991.1"/>
    </source>
</evidence>
<organism evidence="2 3">
    <name type="scientific">Pedobacter endophyticus</name>
    <dbReference type="NCBI Taxonomy" id="2789740"/>
    <lineage>
        <taxon>Bacteria</taxon>
        <taxon>Pseudomonadati</taxon>
        <taxon>Bacteroidota</taxon>
        <taxon>Sphingobacteriia</taxon>
        <taxon>Sphingobacteriales</taxon>
        <taxon>Sphingobacteriaceae</taxon>
        <taxon>Pedobacter</taxon>
    </lineage>
</organism>
<evidence type="ECO:0000313" key="3">
    <source>
        <dbReference type="Proteomes" id="UP000594759"/>
    </source>
</evidence>
<protein>
    <submittedName>
        <fullName evidence="2">DUF4397 domain-containing protein</fullName>
    </submittedName>
</protein>
<feature type="domain" description="DUF4397" evidence="1">
    <location>
        <begin position="34"/>
        <end position="148"/>
    </location>
</feature>
<dbReference type="InterPro" id="IPR025510">
    <property type="entry name" value="DUF4397"/>
</dbReference>
<dbReference type="Proteomes" id="UP000594759">
    <property type="component" value="Chromosome"/>
</dbReference>
<dbReference type="EMBL" id="CP064939">
    <property type="protein sequence ID" value="QPH40991.1"/>
    <property type="molecule type" value="Genomic_DNA"/>
</dbReference>
<keyword evidence="3" id="KW-1185">Reference proteome</keyword>